<dbReference type="InterPro" id="IPR001017">
    <property type="entry name" value="DH_E1"/>
</dbReference>
<keyword evidence="5" id="KW-0670">Pyruvate</keyword>
<proteinExistence type="predicted"/>
<dbReference type="EMBL" id="JAUSRA010000001">
    <property type="protein sequence ID" value="MDP9796822.1"/>
    <property type="molecule type" value="Genomic_DNA"/>
</dbReference>
<evidence type="ECO:0000256" key="1">
    <source>
        <dbReference type="ARBA" id="ARBA00001964"/>
    </source>
</evidence>
<sequence>MHVTTAPDRSRHLYRQMRLIREFEEHCLEKALAGTIVGGIHPYIGQEAVAVGVSAHLRADDVITSTHRGHGHVLAKGADPKRALAELYGASTGLNRGRGGSMHAADVGLGIYGANGIVGAGAPIAVGAAWAARRAGHDDRVAVAFFGDGALSQGVVLEAFNMAALWSLPVLFVCENNGYATSLPVDRGLAGDPVRRAAGFGLTAAAVDGMDVEAVAEAAGQAVAACRTGAGPHFLECATYRFHGHHTVEHLMGTKYRDDDEVAGARARDPLTRQRARLAPEAADEVDAEIAALIAEAEAFASSSPGSDPRDALDYLYAGTVPARPGA</sequence>
<dbReference type="InterPro" id="IPR029061">
    <property type="entry name" value="THDP-binding"/>
</dbReference>
<dbReference type="EC" id="1.2.4.1" evidence="5"/>
<dbReference type="GO" id="GO:0004739">
    <property type="term" value="F:pyruvate dehydrogenase (acetyl-transferring) activity"/>
    <property type="evidence" value="ECO:0007669"/>
    <property type="project" value="UniProtKB-EC"/>
</dbReference>
<accession>A0ABT9MZE6</accession>
<comment type="caution">
    <text evidence="5">The sequence shown here is derived from an EMBL/GenBank/DDBJ whole genome shotgun (WGS) entry which is preliminary data.</text>
</comment>
<evidence type="ECO:0000256" key="3">
    <source>
        <dbReference type="ARBA" id="ARBA00023052"/>
    </source>
</evidence>
<dbReference type="PANTHER" id="PTHR11516">
    <property type="entry name" value="PYRUVATE DEHYDROGENASE E1 COMPONENT, ALPHA SUBUNIT BACTERIAL AND ORGANELLAR"/>
    <property type="match status" value="1"/>
</dbReference>
<reference evidence="5 6" key="1">
    <citation type="submission" date="2023-07" db="EMBL/GenBank/DDBJ databases">
        <title>Sequencing the genomes of 1000 actinobacteria strains.</title>
        <authorList>
            <person name="Klenk H.-P."/>
        </authorList>
    </citation>
    <scope>NUCLEOTIDE SEQUENCE [LARGE SCALE GENOMIC DNA]</scope>
    <source>
        <strain evidence="5 6">DSM 44710</strain>
    </source>
</reference>
<organism evidence="5 6">
    <name type="scientific">Catenuloplanes nepalensis</name>
    <dbReference type="NCBI Taxonomy" id="587533"/>
    <lineage>
        <taxon>Bacteria</taxon>
        <taxon>Bacillati</taxon>
        <taxon>Actinomycetota</taxon>
        <taxon>Actinomycetes</taxon>
        <taxon>Micromonosporales</taxon>
        <taxon>Micromonosporaceae</taxon>
        <taxon>Catenuloplanes</taxon>
    </lineage>
</organism>
<protein>
    <submittedName>
        <fullName evidence="5">Pyruvate dehydrogenase E1 component alpha subunit</fullName>
        <ecNumber evidence="5">1.2.4.1</ecNumber>
    </submittedName>
</protein>
<keyword evidence="6" id="KW-1185">Reference proteome</keyword>
<dbReference type="InterPro" id="IPR050642">
    <property type="entry name" value="PDH_E1_Alpha_Subunit"/>
</dbReference>
<gene>
    <name evidence="5" type="ORF">J2S43_005334</name>
</gene>
<dbReference type="PANTHER" id="PTHR11516:SF60">
    <property type="entry name" value="PYRUVATE DEHYDROGENASE E1 COMPONENT SUBUNIT ALPHA"/>
    <property type="match status" value="1"/>
</dbReference>
<dbReference type="Pfam" id="PF00676">
    <property type="entry name" value="E1_dh"/>
    <property type="match status" value="1"/>
</dbReference>
<evidence type="ECO:0000259" key="4">
    <source>
        <dbReference type="Pfam" id="PF00676"/>
    </source>
</evidence>
<dbReference type="Proteomes" id="UP001240984">
    <property type="component" value="Unassembled WGS sequence"/>
</dbReference>
<dbReference type="Gene3D" id="3.40.50.970">
    <property type="match status" value="1"/>
</dbReference>
<evidence type="ECO:0000313" key="6">
    <source>
        <dbReference type="Proteomes" id="UP001240984"/>
    </source>
</evidence>
<evidence type="ECO:0000313" key="5">
    <source>
        <dbReference type="EMBL" id="MDP9796822.1"/>
    </source>
</evidence>
<evidence type="ECO:0000256" key="2">
    <source>
        <dbReference type="ARBA" id="ARBA00023002"/>
    </source>
</evidence>
<keyword evidence="3" id="KW-0786">Thiamine pyrophosphate</keyword>
<name>A0ABT9MZE6_9ACTN</name>
<keyword evidence="2 5" id="KW-0560">Oxidoreductase</keyword>
<comment type="cofactor">
    <cofactor evidence="1">
        <name>thiamine diphosphate</name>
        <dbReference type="ChEBI" id="CHEBI:58937"/>
    </cofactor>
</comment>
<feature type="domain" description="Dehydrogenase E1 component" evidence="4">
    <location>
        <begin position="15"/>
        <end position="306"/>
    </location>
</feature>
<dbReference type="CDD" id="cd02000">
    <property type="entry name" value="TPP_E1_PDC_ADC_BCADC"/>
    <property type="match status" value="1"/>
</dbReference>
<dbReference type="SUPFAM" id="SSF52518">
    <property type="entry name" value="Thiamin diphosphate-binding fold (THDP-binding)"/>
    <property type="match status" value="1"/>
</dbReference>